<keyword evidence="2" id="KW-1003">Cell membrane</keyword>
<evidence type="ECO:0000256" key="7">
    <source>
        <dbReference type="ARBA" id="ARBA00023136"/>
    </source>
</evidence>
<feature type="transmembrane region" description="Helical" evidence="8">
    <location>
        <begin position="198"/>
        <end position="224"/>
    </location>
</feature>
<evidence type="ECO:0000256" key="1">
    <source>
        <dbReference type="ARBA" id="ARBA00004651"/>
    </source>
</evidence>
<comment type="subcellular location">
    <subcellularLocation>
        <location evidence="1">Cell membrane</location>
        <topology evidence="1">Multi-pass membrane protein</topology>
    </subcellularLocation>
</comment>
<dbReference type="GO" id="GO:0009252">
    <property type="term" value="P:peptidoglycan biosynthetic process"/>
    <property type="evidence" value="ECO:0007669"/>
    <property type="project" value="UniProtKB-KW"/>
</dbReference>
<feature type="transmembrane region" description="Helical" evidence="8">
    <location>
        <begin position="324"/>
        <end position="347"/>
    </location>
</feature>
<organism evidence="9 10">
    <name type="scientific">Candidatus Nomurabacteria bacterium GW2011_GWE1_35_16</name>
    <dbReference type="NCBI Taxonomy" id="1618761"/>
    <lineage>
        <taxon>Bacteria</taxon>
        <taxon>Candidatus Nomuraibacteriota</taxon>
    </lineage>
</organism>
<keyword evidence="7 8" id="KW-0472">Membrane</keyword>
<proteinExistence type="predicted"/>
<accession>A0A0G0DRL7</accession>
<dbReference type="Pfam" id="PF03023">
    <property type="entry name" value="MurJ"/>
    <property type="match status" value="1"/>
</dbReference>
<dbReference type="GO" id="GO:0008360">
    <property type="term" value="P:regulation of cell shape"/>
    <property type="evidence" value="ECO:0007669"/>
    <property type="project" value="UniProtKB-KW"/>
</dbReference>
<sequence length="561" mass="62166">MPKKILTFLNKEFNGINEAALLLGGFAFLSQLLGLIRDRTLAGIIGPGPVLDIYYAAFRIPDFLYISIASLASVTVLLPFLMDRIKGDEGKVKARQFLNNIFSAYMVFMVLASLIVAILMPYIARYIAPGFSESQLHSLVVTSRIMLLSPIFIGLSNLIGSVTQLFKNFFVFSLSPIFYNLGILFGIIILYPKFGVYGLAYGVIFGAMLHLFIQIPVVVSHGLFPKISLKINWQEILQVMKLSLPRTLALSCNSLAFMVLIAVASTLKEGSISLFTFSFNLQSVPVGIIGISYSVAAFPMLVKSFKMEDMDKFIGYIIGAARQIIFWTLPVIALIVVLRAQIVRVILGTNAFSWADTRLTAAAIALFVVSLATQSLVLLFVRGYYAASQTKTPLIVNTLSSFMVIVFAFIILGIFKYYPNTLGIVESILRVKDVSGTIMLALPLAYAIGSLLNFFLIWILFKKDFLKKGESMLQKTFFEVLLGAMTIGLFTYLSLNLWSKILDINTFLGIFFQGFLSGIIGIIFGVIVLYIFKNKELLDIIKVLSHKLSSKNVVVPEQGEL</sequence>
<feature type="transmembrane region" description="Helical" evidence="8">
    <location>
        <begin position="507"/>
        <end position="532"/>
    </location>
</feature>
<dbReference type="PRINTS" id="PR01806">
    <property type="entry name" value="VIRFACTRMVIN"/>
</dbReference>
<feature type="transmembrane region" description="Helical" evidence="8">
    <location>
        <begin position="136"/>
        <end position="158"/>
    </location>
</feature>
<feature type="transmembrane region" description="Helical" evidence="8">
    <location>
        <begin position="438"/>
        <end position="461"/>
    </location>
</feature>
<dbReference type="AlphaFoldDB" id="A0A0G0DRL7"/>
<evidence type="ECO:0000256" key="4">
    <source>
        <dbReference type="ARBA" id="ARBA00022960"/>
    </source>
</evidence>
<keyword evidence="3 8" id="KW-0812">Transmembrane</keyword>
<name>A0A0G0DRL7_9BACT</name>
<dbReference type="GO" id="GO:0034204">
    <property type="term" value="P:lipid translocation"/>
    <property type="evidence" value="ECO:0007669"/>
    <property type="project" value="TreeGrafter"/>
</dbReference>
<gene>
    <name evidence="9" type="ORF">UR64_C0020G0003</name>
</gene>
<dbReference type="InterPro" id="IPR051050">
    <property type="entry name" value="Lipid_II_flippase_MurJ/MviN"/>
</dbReference>
<reference evidence="9 10" key="1">
    <citation type="journal article" date="2015" name="Nature">
        <title>rRNA introns, odd ribosomes, and small enigmatic genomes across a large radiation of phyla.</title>
        <authorList>
            <person name="Brown C.T."/>
            <person name="Hug L.A."/>
            <person name="Thomas B.C."/>
            <person name="Sharon I."/>
            <person name="Castelle C.J."/>
            <person name="Singh A."/>
            <person name="Wilkins M.J."/>
            <person name="Williams K.H."/>
            <person name="Banfield J.F."/>
        </authorList>
    </citation>
    <scope>NUCLEOTIDE SEQUENCE [LARGE SCALE GENOMIC DNA]</scope>
</reference>
<comment type="caution">
    <text evidence="9">The sequence shown here is derived from an EMBL/GenBank/DDBJ whole genome shotgun (WGS) entry which is preliminary data.</text>
</comment>
<keyword evidence="5" id="KW-0573">Peptidoglycan synthesis</keyword>
<evidence type="ECO:0000256" key="5">
    <source>
        <dbReference type="ARBA" id="ARBA00022984"/>
    </source>
</evidence>
<feature type="transmembrane region" description="Helical" evidence="8">
    <location>
        <begin position="244"/>
        <end position="264"/>
    </location>
</feature>
<keyword evidence="4" id="KW-0133">Cell shape</keyword>
<evidence type="ECO:0000256" key="8">
    <source>
        <dbReference type="SAM" id="Phobius"/>
    </source>
</evidence>
<feature type="transmembrane region" description="Helical" evidence="8">
    <location>
        <begin position="102"/>
        <end position="124"/>
    </location>
</feature>
<feature type="transmembrane region" description="Helical" evidence="8">
    <location>
        <begin position="170"/>
        <end position="192"/>
    </location>
</feature>
<evidence type="ECO:0000313" key="10">
    <source>
        <dbReference type="Proteomes" id="UP000034952"/>
    </source>
</evidence>
<feature type="transmembrane region" description="Helical" evidence="8">
    <location>
        <begin position="15"/>
        <end position="33"/>
    </location>
</feature>
<dbReference type="Proteomes" id="UP000034952">
    <property type="component" value="Unassembled WGS sequence"/>
</dbReference>
<feature type="transmembrane region" description="Helical" evidence="8">
    <location>
        <begin position="473"/>
        <end position="495"/>
    </location>
</feature>
<evidence type="ECO:0000256" key="3">
    <source>
        <dbReference type="ARBA" id="ARBA00022692"/>
    </source>
</evidence>
<keyword evidence="6 8" id="KW-1133">Transmembrane helix</keyword>
<evidence type="ECO:0000256" key="6">
    <source>
        <dbReference type="ARBA" id="ARBA00022989"/>
    </source>
</evidence>
<dbReference type="PANTHER" id="PTHR47019">
    <property type="entry name" value="LIPID II FLIPPASE MURJ"/>
    <property type="match status" value="1"/>
</dbReference>
<dbReference type="GO" id="GO:0005886">
    <property type="term" value="C:plasma membrane"/>
    <property type="evidence" value="ECO:0007669"/>
    <property type="project" value="UniProtKB-SubCell"/>
</dbReference>
<evidence type="ECO:0000313" key="9">
    <source>
        <dbReference type="EMBL" id="KKP65700.1"/>
    </source>
</evidence>
<feature type="transmembrane region" description="Helical" evidence="8">
    <location>
        <begin position="284"/>
        <end position="303"/>
    </location>
</feature>
<evidence type="ECO:0000256" key="2">
    <source>
        <dbReference type="ARBA" id="ARBA00022475"/>
    </source>
</evidence>
<protein>
    <submittedName>
        <fullName evidence="9">Integral membrane protein MviN</fullName>
    </submittedName>
</protein>
<dbReference type="GO" id="GO:0015648">
    <property type="term" value="F:lipid-linked peptidoglycan transporter activity"/>
    <property type="evidence" value="ECO:0007669"/>
    <property type="project" value="TreeGrafter"/>
</dbReference>
<feature type="transmembrane region" description="Helical" evidence="8">
    <location>
        <begin position="63"/>
        <end position="81"/>
    </location>
</feature>
<dbReference type="EMBL" id="LBPY01000020">
    <property type="protein sequence ID" value="KKP65700.1"/>
    <property type="molecule type" value="Genomic_DNA"/>
</dbReference>
<dbReference type="PANTHER" id="PTHR47019:SF1">
    <property type="entry name" value="LIPID II FLIPPASE MURJ"/>
    <property type="match status" value="1"/>
</dbReference>
<feature type="transmembrane region" description="Helical" evidence="8">
    <location>
        <begin position="359"/>
        <end position="382"/>
    </location>
</feature>
<dbReference type="InterPro" id="IPR004268">
    <property type="entry name" value="MurJ"/>
</dbReference>
<feature type="transmembrane region" description="Helical" evidence="8">
    <location>
        <begin position="394"/>
        <end position="418"/>
    </location>
</feature>